<protein>
    <submittedName>
        <fullName evidence="4">Uncharacterized protein</fullName>
    </submittedName>
</protein>
<feature type="region of interest" description="Disordered" evidence="2">
    <location>
        <begin position="20"/>
        <end position="62"/>
    </location>
</feature>
<keyword evidence="5" id="KW-1185">Reference proteome</keyword>
<name>A0A420VJK5_9BACI</name>
<proteinExistence type="predicted"/>
<evidence type="ECO:0000256" key="2">
    <source>
        <dbReference type="SAM" id="MobiDB-lite"/>
    </source>
</evidence>
<feature type="compositionally biased region" description="Basic and acidic residues" evidence="2">
    <location>
        <begin position="34"/>
        <end position="62"/>
    </location>
</feature>
<dbReference type="Proteomes" id="UP000286235">
    <property type="component" value="Unassembled WGS sequence"/>
</dbReference>
<dbReference type="RefSeq" id="WP_120666274.1">
    <property type="nucleotide sequence ID" value="NZ_AZRV01000006.1"/>
</dbReference>
<dbReference type="Gene3D" id="2.60.40.1240">
    <property type="match status" value="1"/>
</dbReference>
<feature type="chain" id="PRO_5038436998" evidence="3">
    <location>
        <begin position="19"/>
        <end position="209"/>
    </location>
</feature>
<feature type="signal peptide" evidence="3">
    <location>
        <begin position="1"/>
        <end position="18"/>
    </location>
</feature>
<gene>
    <name evidence="4" type="ORF">Cdeb_02786</name>
</gene>
<keyword evidence="1 3" id="KW-0732">Signal</keyword>
<dbReference type="EMBL" id="AZRV01000006">
    <property type="protein sequence ID" value="RKO63523.1"/>
    <property type="molecule type" value="Genomic_DNA"/>
</dbReference>
<evidence type="ECO:0000313" key="4">
    <source>
        <dbReference type="EMBL" id="RKO63523.1"/>
    </source>
</evidence>
<evidence type="ECO:0000256" key="1">
    <source>
        <dbReference type="ARBA" id="ARBA00022729"/>
    </source>
</evidence>
<comment type="caution">
    <text evidence="4">The sequence shown here is derived from an EMBL/GenBank/DDBJ whole genome shotgun (WGS) entry which is preliminary data.</text>
</comment>
<sequence precursor="true">MKKIFALLMSMALVLALAACGGGSDSSSSNENSSGEKQEKTEGQDKSKEEQSESGDEVKESELGKLTVIKKKKDINQTVKSGPMNLTISAIQAAVLEPNESYKDLFEGKDKVTIVTVEMKAENTSDDTIGFYPNQAVMTTDAGDQVDADMVLSDDIGGDFIGKVKKEGNVIFQLDRDPNEFNKIKLVIEGSHDENFNQVGEKLTIDLSF</sequence>
<reference evidence="4 5" key="1">
    <citation type="submission" date="2013-12" db="EMBL/GenBank/DDBJ databases">
        <title>Genome and proteome characterization of Caldibacillus debilis GB1 derived from a cellulolytic aero-tolerant co-culture.</title>
        <authorList>
            <person name="Wushke S.T."/>
            <person name="Zhang X."/>
            <person name="Fristensky B."/>
            <person name="Wilkins J.A."/>
            <person name="Levin D.B."/>
            <person name="Sparling R."/>
        </authorList>
    </citation>
    <scope>NUCLEOTIDE SEQUENCE [LARGE SCALE GENOMIC DNA]</scope>
    <source>
        <strain evidence="4 5">GB1</strain>
    </source>
</reference>
<dbReference type="InterPro" id="IPR029050">
    <property type="entry name" value="Immunoprotect_excell_Ig-like"/>
</dbReference>
<evidence type="ECO:0000313" key="5">
    <source>
        <dbReference type="Proteomes" id="UP000286235"/>
    </source>
</evidence>
<accession>A0A420VJK5</accession>
<dbReference type="PROSITE" id="PS51257">
    <property type="entry name" value="PROKAR_LIPOPROTEIN"/>
    <property type="match status" value="1"/>
</dbReference>
<organism evidence="4 5">
    <name type="scientific">Caldibacillus debilis GB1</name>
    <dbReference type="NCBI Taxonomy" id="1339248"/>
    <lineage>
        <taxon>Bacteria</taxon>
        <taxon>Bacillati</taxon>
        <taxon>Bacillota</taxon>
        <taxon>Bacilli</taxon>
        <taxon>Bacillales</taxon>
        <taxon>Bacillaceae</taxon>
        <taxon>Caldibacillus</taxon>
    </lineage>
</organism>
<evidence type="ECO:0000256" key="3">
    <source>
        <dbReference type="SAM" id="SignalP"/>
    </source>
</evidence>
<feature type="compositionally biased region" description="Low complexity" evidence="2">
    <location>
        <begin position="20"/>
        <end position="33"/>
    </location>
</feature>
<dbReference type="AlphaFoldDB" id="A0A420VJK5"/>